<feature type="compositionally biased region" description="Basic and acidic residues" evidence="1">
    <location>
        <begin position="1158"/>
        <end position="1170"/>
    </location>
</feature>
<feature type="compositionally biased region" description="Basic and acidic residues" evidence="1">
    <location>
        <begin position="99"/>
        <end position="139"/>
    </location>
</feature>
<feature type="compositionally biased region" description="Polar residues" evidence="1">
    <location>
        <begin position="417"/>
        <end position="437"/>
    </location>
</feature>
<feature type="domain" description="GYF" evidence="2">
    <location>
        <begin position="585"/>
        <end position="636"/>
    </location>
</feature>
<feature type="region of interest" description="Disordered" evidence="1">
    <location>
        <begin position="465"/>
        <end position="494"/>
    </location>
</feature>
<feature type="region of interest" description="Disordered" evidence="1">
    <location>
        <begin position="1421"/>
        <end position="1658"/>
    </location>
</feature>
<dbReference type="InterPro" id="IPR035445">
    <property type="entry name" value="GYF-like_dom_sf"/>
</dbReference>
<evidence type="ECO:0000313" key="3">
    <source>
        <dbReference type="EMBL" id="KAF3446302.1"/>
    </source>
</evidence>
<feature type="region of interest" description="Disordered" evidence="1">
    <location>
        <begin position="1"/>
        <end position="309"/>
    </location>
</feature>
<keyword evidence="4" id="KW-1185">Reference proteome</keyword>
<dbReference type="OrthoDB" id="6415790at2759"/>
<feature type="compositionally biased region" description="Low complexity" evidence="1">
    <location>
        <begin position="1434"/>
        <end position="1443"/>
    </location>
</feature>
<feature type="compositionally biased region" description="Low complexity" evidence="1">
    <location>
        <begin position="1638"/>
        <end position="1650"/>
    </location>
</feature>
<evidence type="ECO:0000313" key="4">
    <source>
        <dbReference type="Proteomes" id="UP000796880"/>
    </source>
</evidence>
<dbReference type="InterPro" id="IPR003169">
    <property type="entry name" value="GYF"/>
</dbReference>
<dbReference type="SUPFAM" id="SSF55277">
    <property type="entry name" value="GYF domain"/>
    <property type="match status" value="1"/>
</dbReference>
<dbReference type="PANTHER" id="PTHR47471:SF1">
    <property type="entry name" value="PROTEIN ESSENTIAL FOR POTEXVIRUS ACCUMULATION 1"/>
    <property type="match status" value="1"/>
</dbReference>
<dbReference type="Pfam" id="PF02213">
    <property type="entry name" value="GYF"/>
    <property type="match status" value="1"/>
</dbReference>
<feature type="region of interest" description="Disordered" evidence="1">
    <location>
        <begin position="1340"/>
        <end position="1372"/>
    </location>
</feature>
<organism evidence="3 4">
    <name type="scientific">Rhamnella rubrinervis</name>
    <dbReference type="NCBI Taxonomy" id="2594499"/>
    <lineage>
        <taxon>Eukaryota</taxon>
        <taxon>Viridiplantae</taxon>
        <taxon>Streptophyta</taxon>
        <taxon>Embryophyta</taxon>
        <taxon>Tracheophyta</taxon>
        <taxon>Spermatophyta</taxon>
        <taxon>Magnoliopsida</taxon>
        <taxon>eudicotyledons</taxon>
        <taxon>Gunneridae</taxon>
        <taxon>Pentapetalae</taxon>
        <taxon>rosids</taxon>
        <taxon>fabids</taxon>
        <taxon>Rosales</taxon>
        <taxon>Rhamnaceae</taxon>
        <taxon>rhamnoid group</taxon>
        <taxon>Rhamneae</taxon>
        <taxon>Rhamnella</taxon>
    </lineage>
</organism>
<name>A0A8K0MHS1_9ROSA</name>
<feature type="region of interest" description="Disordered" evidence="1">
    <location>
        <begin position="1103"/>
        <end position="1230"/>
    </location>
</feature>
<comment type="caution">
    <text evidence="3">The sequence shown here is derived from an EMBL/GenBank/DDBJ whole genome shotgun (WGS) entry which is preliminary data.</text>
</comment>
<feature type="compositionally biased region" description="Basic and acidic residues" evidence="1">
    <location>
        <begin position="1179"/>
        <end position="1192"/>
    </location>
</feature>
<feature type="compositionally biased region" description="Basic and acidic residues" evidence="1">
    <location>
        <begin position="146"/>
        <end position="226"/>
    </location>
</feature>
<protein>
    <recommendedName>
        <fullName evidence="2">GYF domain-containing protein</fullName>
    </recommendedName>
</protein>
<feature type="compositionally biased region" description="Low complexity" evidence="1">
    <location>
        <begin position="1549"/>
        <end position="1566"/>
    </location>
</feature>
<feature type="compositionally biased region" description="Polar residues" evidence="1">
    <location>
        <begin position="1603"/>
        <end position="1628"/>
    </location>
</feature>
<feature type="compositionally biased region" description="Polar residues" evidence="1">
    <location>
        <begin position="1496"/>
        <end position="1505"/>
    </location>
</feature>
<evidence type="ECO:0000256" key="1">
    <source>
        <dbReference type="SAM" id="MobiDB-lite"/>
    </source>
</evidence>
<feature type="compositionally biased region" description="Polar residues" evidence="1">
    <location>
        <begin position="1"/>
        <end position="31"/>
    </location>
</feature>
<proteinExistence type="predicted"/>
<feature type="compositionally biased region" description="Polar residues" evidence="1">
    <location>
        <begin position="1528"/>
        <end position="1547"/>
    </location>
</feature>
<dbReference type="Gene3D" id="3.30.1490.40">
    <property type="match status" value="1"/>
</dbReference>
<feature type="compositionally biased region" description="Basic and acidic residues" evidence="1">
    <location>
        <begin position="1138"/>
        <end position="1149"/>
    </location>
</feature>
<feature type="region of interest" description="Disordered" evidence="1">
    <location>
        <begin position="1759"/>
        <end position="1788"/>
    </location>
</feature>
<evidence type="ECO:0000259" key="2">
    <source>
        <dbReference type="PROSITE" id="PS50829"/>
    </source>
</evidence>
<dbReference type="PANTHER" id="PTHR47471">
    <property type="entry name" value="GYF DOMAIN-CONTAINING PROTEIN"/>
    <property type="match status" value="1"/>
</dbReference>
<dbReference type="CDD" id="cd00072">
    <property type="entry name" value="GYF"/>
    <property type="match status" value="1"/>
</dbReference>
<feature type="compositionally biased region" description="Low complexity" evidence="1">
    <location>
        <begin position="476"/>
        <end position="490"/>
    </location>
</feature>
<feature type="compositionally biased region" description="Basic and acidic residues" evidence="1">
    <location>
        <begin position="79"/>
        <end position="91"/>
    </location>
</feature>
<feature type="compositionally biased region" description="Basic and acidic residues" evidence="1">
    <location>
        <begin position="1516"/>
        <end position="1525"/>
    </location>
</feature>
<feature type="region of interest" description="Disordered" evidence="1">
    <location>
        <begin position="372"/>
        <end position="437"/>
    </location>
</feature>
<sequence>MAARSNSDSRPHLSVTTPHQISKDVQGSDNHNPIPLSPQWLLPKPGESKPGIGTGEHPPSSIPSYANRSDVMKSSGNGEEIHETQKKKDVFRPSLLDMETGRRDRWRDEERDTNSSMRKDRWRDGDKDHGDTRRMDRWTENSSARHFGEARRVPSDRWTDSSNRDSSYEQRRESKWNTRWGPDDKDSEGLREKWMDSGKDGNMHHDKGSSHVAHHGKDEKEGDHYRPWRSNSIQNRGRGESTHNQTLTSNKQVPAYSYNRGRGENTPSTFSLGRGRIGSGGSTVSSVSSHSQSPGTLSDKVESGHEEPHPLRYSRTKLLDVYRVADMRSLEKLVDGFVEVPSLTLEEPVEPLALHAPNPEEMAALKGIDKGDIVSSGAPQMSKDGRNQLDFTQSRRMKLGSKEDLTHTFDDSKDESAANSKSGYLNYSDGSSCERQTIHNGSNQKMEIMQDQKIYSAFKEDVGPFRKSDEVPNLRESSMSNMQESASSHSGITRRAESLGEHPQMVLHDWKETPNDVKSRTSDIGWSRLQKDLSNEWESNLNDPSFIKDEARWQTSEDPILRRQLSGVMDREQEMKKPQQPSPEEMQLCYIDPQGIIQGPFVGADIIGWFEAGYFGIDLQVRLASASSDIPFASLGDVMPHLRAKARPPPGFAAPKNEFVTDTINRQNIGGVGKLHASLSETDIIRNEPRQKLGSTTEAENRFLESLMSGNVNGSPLPKFTFSEGLQGYIGNNSHGIPQSGVDNLLAKKMALDRQRSLPNTYPYWLGRDSAPMISKSEIVPESNLLPPATEIPGQPPQSQNAELMSFLQGLSDRSSSSVAGWPNFNVQGGSDLLQSKIDMHPDKSFPPQAPLGIQQQRLQPQNQPSFPNLFPQVVDNTQGISAPEKLLSSGLPQDPQLLNMLQQQYLLQLHSQAPAPVQQISLLDKLLLLKQQQKHEEQQMLLRQQQQLLSQVLSEHQSHQHFGEPSFGQLQGSPILKANASIDPRLQPAQEMFPVGSNMPVLNIQNELATNLVNLPSQVNQNISYNASTEASSLQLPHQMFENINHRKGWGANVAEPIDVHQNSLPASTLVESSSILEGMNKSTEEPIVHKSTLISDVTKILDQPQEKPSRAEPTADSAPLEIRGIPVPILPPGPSESEKPMVEHPNDVKVQSDSAVQDHKVERDRGNDELSTLTEAKNVEARELKKASEKKSKKQKSSRGQASEQAKAVSKIPSLHQPKQSETENFVGDTKLETEILEVTESQQNQRLVHSGVSGDDIEPIKVQADSEVVESVVVHNTQIHPGQRAWKPAPGFKAKSLLEIQLEEQRKAHTDVVSEITTSVNSLSLSTPWAGVVANSEPKISKEAHGDSGSTELNVGKPEISPNTKNKKSQLHDLLVEEVLSKSSERNVEVPDNVLSMSSPQVTATLAESVDDDNFIEAKDTKKSRKKSSKSKGAGSKVSVPISSVDVTISSSPAEKVKISRSVQQEKEVLPAIPSGPSLGDFVLWKGEPANPSPSQAWSNESGRGPKPASLRDIQKEQEKRVASGQHTNQIPTPQKSQPTQATRNAGPSWSLSGSSPSKAASPIQINSQAQSRHKGDDDLFWGPIDQTKQETKQADFPNLSGQSSWGTKNTPLKGTSAGSLSRQKSMGGKATERALSSSPASAQSSLKGKREAMTKRSEAMDFRDWCESECARLIGTKDTSFLEFCLKQSRSEAEMLLVENIGSFDPDHDFIDKFLNYKELLPADVLEIAFQSRNDQKVSGFNDGNVNSNNAGGVGDVDGDAAMGPDGCSKGGSKKRGKKGKKVNPSVLGFNVVSNRIMMGEIQSVED</sequence>
<feature type="compositionally biased region" description="Basic and acidic residues" evidence="1">
    <location>
        <begin position="299"/>
        <end position="309"/>
    </location>
</feature>
<dbReference type="Proteomes" id="UP000796880">
    <property type="component" value="Unassembled WGS sequence"/>
</dbReference>
<feature type="compositionally biased region" description="Basic residues" evidence="1">
    <location>
        <begin position="1776"/>
        <end position="1786"/>
    </location>
</feature>
<dbReference type="PROSITE" id="PS50829">
    <property type="entry name" value="GYF"/>
    <property type="match status" value="1"/>
</dbReference>
<feature type="compositionally biased region" description="Basic and acidic residues" evidence="1">
    <location>
        <begin position="400"/>
        <end position="416"/>
    </location>
</feature>
<feature type="compositionally biased region" description="Polar residues" evidence="1">
    <location>
        <begin position="1444"/>
        <end position="1456"/>
    </location>
</feature>
<feature type="compositionally biased region" description="Polar residues" evidence="1">
    <location>
        <begin position="242"/>
        <end position="252"/>
    </location>
</feature>
<reference evidence="3" key="1">
    <citation type="submission" date="2020-03" db="EMBL/GenBank/DDBJ databases">
        <title>A high-quality chromosome-level genome assembly of a woody plant with both climbing and erect habits, Rhamnella rubrinervis.</title>
        <authorList>
            <person name="Lu Z."/>
            <person name="Yang Y."/>
            <person name="Zhu X."/>
            <person name="Sun Y."/>
        </authorList>
    </citation>
    <scope>NUCLEOTIDE SEQUENCE</scope>
    <source>
        <strain evidence="3">BYM</strain>
        <tissue evidence="3">Leaf</tissue>
    </source>
</reference>
<feature type="compositionally biased region" description="Low complexity" evidence="1">
    <location>
        <begin position="282"/>
        <end position="295"/>
    </location>
</feature>
<accession>A0A8K0MHS1</accession>
<gene>
    <name evidence="3" type="ORF">FNV43_RR11481</name>
</gene>
<feature type="compositionally biased region" description="Polar residues" evidence="1">
    <location>
        <begin position="62"/>
        <end position="77"/>
    </location>
</feature>
<dbReference type="EMBL" id="VOIH02000005">
    <property type="protein sequence ID" value="KAF3446302.1"/>
    <property type="molecule type" value="Genomic_DNA"/>
</dbReference>
<dbReference type="SMART" id="SM00444">
    <property type="entry name" value="GYF"/>
    <property type="match status" value="1"/>
</dbReference>